<sequence>MKLHARTNWRSIEPVDQFPGSASHPGFIGSYVDDDFEVLGLGGGAYPTIAGDPARGVISVLADIDPAELAKAETRFDRTICVDATAPLREFVRTVGEARYDLILSHMFVEHVRDPVAVHRNCHAALPPGGRAIHAYPINNNLAMGLNSVLPERVSREILKIAQPNRDLAGRDGKFPAYYKRCHSPSARSKRYFEGLGFEVESRHVFSGHGYFARLPVLRDLERLSRRVVVALQLPLVTYGIVVLRKPTD</sequence>
<gene>
    <name evidence="1" type="ORF">SAMN05444370_11271</name>
</gene>
<dbReference type="EMBL" id="FNQM01000012">
    <property type="protein sequence ID" value="SEA80508.1"/>
    <property type="molecule type" value="Genomic_DNA"/>
</dbReference>
<dbReference type="Proteomes" id="UP000198703">
    <property type="component" value="Unassembled WGS sequence"/>
</dbReference>
<keyword evidence="2" id="KW-1185">Reference proteome</keyword>
<dbReference type="GO" id="GO:0032259">
    <property type="term" value="P:methylation"/>
    <property type="evidence" value="ECO:0007669"/>
    <property type="project" value="UniProtKB-KW"/>
</dbReference>
<accession>A0A1H4E6Z5</accession>
<organism evidence="1 2">
    <name type="scientific">Rubrimonas cliftonensis</name>
    <dbReference type="NCBI Taxonomy" id="89524"/>
    <lineage>
        <taxon>Bacteria</taxon>
        <taxon>Pseudomonadati</taxon>
        <taxon>Pseudomonadota</taxon>
        <taxon>Alphaproteobacteria</taxon>
        <taxon>Rhodobacterales</taxon>
        <taxon>Paracoccaceae</taxon>
        <taxon>Rubrimonas</taxon>
    </lineage>
</organism>
<dbReference type="STRING" id="89524.SAMN05444370_11271"/>
<dbReference type="Gene3D" id="3.40.50.150">
    <property type="entry name" value="Vaccinia Virus protein VP39"/>
    <property type="match status" value="1"/>
</dbReference>
<dbReference type="InterPro" id="IPR029063">
    <property type="entry name" value="SAM-dependent_MTases_sf"/>
</dbReference>
<proteinExistence type="predicted"/>
<dbReference type="Pfam" id="PF13489">
    <property type="entry name" value="Methyltransf_23"/>
    <property type="match status" value="1"/>
</dbReference>
<keyword evidence="1" id="KW-0808">Transferase</keyword>
<evidence type="ECO:0000313" key="2">
    <source>
        <dbReference type="Proteomes" id="UP000198703"/>
    </source>
</evidence>
<keyword evidence="1" id="KW-0489">Methyltransferase</keyword>
<dbReference type="SUPFAM" id="SSF53335">
    <property type="entry name" value="S-adenosyl-L-methionine-dependent methyltransferases"/>
    <property type="match status" value="1"/>
</dbReference>
<dbReference type="GO" id="GO:0008168">
    <property type="term" value="F:methyltransferase activity"/>
    <property type="evidence" value="ECO:0007669"/>
    <property type="project" value="UniProtKB-KW"/>
</dbReference>
<name>A0A1H4E6Z5_9RHOB</name>
<evidence type="ECO:0000313" key="1">
    <source>
        <dbReference type="EMBL" id="SEA80508.1"/>
    </source>
</evidence>
<dbReference type="AlphaFoldDB" id="A0A1H4E6Z5"/>
<reference evidence="1 2" key="1">
    <citation type="submission" date="2016-10" db="EMBL/GenBank/DDBJ databases">
        <authorList>
            <person name="de Groot N.N."/>
        </authorList>
    </citation>
    <scope>NUCLEOTIDE SEQUENCE [LARGE SCALE GENOMIC DNA]</scope>
    <source>
        <strain evidence="1 2">DSM 15345</strain>
    </source>
</reference>
<protein>
    <submittedName>
        <fullName evidence="1">Methyltransferase domain-containing protein</fullName>
    </submittedName>
</protein>